<dbReference type="Gene3D" id="3.10.580.10">
    <property type="entry name" value="CBS-domain"/>
    <property type="match status" value="1"/>
</dbReference>
<keyword evidence="1 2" id="KW-0129">CBS domain</keyword>
<protein>
    <submittedName>
        <fullName evidence="5">CBS domain-containing protein</fullName>
    </submittedName>
</protein>
<feature type="domain" description="CBS" evidence="4">
    <location>
        <begin position="99"/>
        <end position="155"/>
    </location>
</feature>
<evidence type="ECO:0000313" key="5">
    <source>
        <dbReference type="EMBL" id="MCB8876210.1"/>
    </source>
</evidence>
<dbReference type="InterPro" id="IPR007055">
    <property type="entry name" value="BON_dom"/>
</dbReference>
<organism evidence="5 6">
    <name type="scientific">Acidisoma silvae</name>
    <dbReference type="NCBI Taxonomy" id="2802396"/>
    <lineage>
        <taxon>Bacteria</taxon>
        <taxon>Pseudomonadati</taxon>
        <taxon>Pseudomonadota</taxon>
        <taxon>Alphaproteobacteria</taxon>
        <taxon>Acetobacterales</taxon>
        <taxon>Acidocellaceae</taxon>
        <taxon>Acidisoma</taxon>
    </lineage>
</organism>
<gene>
    <name evidence="5" type="ORF">ASILVAE211_13540</name>
</gene>
<dbReference type="PANTHER" id="PTHR43080">
    <property type="entry name" value="CBS DOMAIN-CONTAINING PROTEIN CBSX3, MITOCHONDRIAL"/>
    <property type="match status" value="1"/>
</dbReference>
<evidence type="ECO:0000256" key="2">
    <source>
        <dbReference type="PROSITE-ProRule" id="PRU00703"/>
    </source>
</evidence>
<dbReference type="InterPro" id="IPR000644">
    <property type="entry name" value="CBS_dom"/>
</dbReference>
<dbReference type="Proteomes" id="UP000708298">
    <property type="component" value="Unassembled WGS sequence"/>
</dbReference>
<name>A0A964DZ80_9PROT</name>
<dbReference type="InterPro" id="IPR051257">
    <property type="entry name" value="Diverse_CBS-Domain"/>
</dbReference>
<dbReference type="PROSITE" id="PS51371">
    <property type="entry name" value="CBS"/>
    <property type="match status" value="2"/>
</dbReference>
<dbReference type="Gene3D" id="3.30.1340.30">
    <property type="match status" value="1"/>
</dbReference>
<evidence type="ECO:0000256" key="1">
    <source>
        <dbReference type="ARBA" id="ARBA00023122"/>
    </source>
</evidence>
<feature type="domain" description="CBS" evidence="4">
    <location>
        <begin position="8"/>
        <end position="64"/>
    </location>
</feature>
<reference evidence="5" key="2">
    <citation type="submission" date="2021-01" db="EMBL/GenBank/DDBJ databases">
        <authorList>
            <person name="Mieszkin S."/>
            <person name="Pouder E."/>
            <person name="Alain K."/>
        </authorList>
    </citation>
    <scope>NUCLEOTIDE SEQUENCE</scope>
    <source>
        <strain evidence="5">HW T2.11</strain>
    </source>
</reference>
<dbReference type="PANTHER" id="PTHR43080:SF26">
    <property type="entry name" value="REGULATORY PROTEIN"/>
    <property type="match status" value="1"/>
</dbReference>
<comment type="caution">
    <text evidence="5">The sequence shown here is derived from an EMBL/GenBank/DDBJ whole genome shotgun (WGS) entry which is preliminary data.</text>
</comment>
<dbReference type="SMART" id="SM00116">
    <property type="entry name" value="CBS"/>
    <property type="match status" value="2"/>
</dbReference>
<evidence type="ECO:0000313" key="6">
    <source>
        <dbReference type="Proteomes" id="UP000708298"/>
    </source>
</evidence>
<evidence type="ECO:0000259" key="3">
    <source>
        <dbReference type="PROSITE" id="PS50914"/>
    </source>
</evidence>
<dbReference type="PROSITE" id="PS50914">
    <property type="entry name" value="BON"/>
    <property type="match status" value="1"/>
</dbReference>
<accession>A0A964DZ80</accession>
<keyword evidence="6" id="KW-1185">Reference proteome</keyword>
<dbReference type="CDD" id="cd04586">
    <property type="entry name" value="CBS_pair_BON_assoc"/>
    <property type="match status" value="1"/>
</dbReference>
<dbReference type="RefSeq" id="WP_227321865.1">
    <property type="nucleotide sequence ID" value="NZ_JAESVB010000005.1"/>
</dbReference>
<dbReference type="EMBL" id="JAESVB010000005">
    <property type="protein sequence ID" value="MCB8876210.1"/>
    <property type="molecule type" value="Genomic_DNA"/>
</dbReference>
<proteinExistence type="predicted"/>
<dbReference type="Pfam" id="PF04972">
    <property type="entry name" value="BON"/>
    <property type="match status" value="1"/>
</dbReference>
<dbReference type="InterPro" id="IPR046342">
    <property type="entry name" value="CBS_dom_sf"/>
</dbReference>
<evidence type="ECO:0000259" key="4">
    <source>
        <dbReference type="PROSITE" id="PS51371"/>
    </source>
</evidence>
<dbReference type="PIRSF" id="PIRSF036990">
    <property type="entry name" value="UCP036990_CBS_BON"/>
    <property type="match status" value="1"/>
</dbReference>
<reference evidence="5" key="1">
    <citation type="journal article" date="2021" name="Microorganisms">
        <title>Acidisoma silvae sp. nov. and Acidisomacellulosilytica sp. nov., Two Acidophilic Bacteria Isolated from Decaying Wood, Hydrolyzing Cellulose and Producing Poly-3-hydroxybutyrate.</title>
        <authorList>
            <person name="Mieszkin S."/>
            <person name="Pouder E."/>
            <person name="Uroz S."/>
            <person name="Simon-Colin C."/>
            <person name="Alain K."/>
        </authorList>
    </citation>
    <scope>NUCLEOTIDE SEQUENCE</scope>
    <source>
        <strain evidence="5">HW T2.11</strain>
    </source>
</reference>
<feature type="domain" description="BON" evidence="3">
    <location>
        <begin position="162"/>
        <end position="230"/>
    </location>
</feature>
<dbReference type="AlphaFoldDB" id="A0A964DZ80"/>
<dbReference type="InterPro" id="IPR017080">
    <property type="entry name" value="UCP036990_CBS_BON"/>
</dbReference>
<dbReference type="Pfam" id="PF00571">
    <property type="entry name" value="CBS"/>
    <property type="match status" value="2"/>
</dbReference>
<dbReference type="SUPFAM" id="SSF54631">
    <property type="entry name" value="CBS-domain pair"/>
    <property type="match status" value="1"/>
</dbReference>
<sequence length="239" mass="25693">MLQARDIMTSPVETVGPEARIDAVIGLMVAGRVSGVPVVTKTGAIAGIVTEGDLLHRIETGTEQGSKRKHTHFLELLMGGGEEITHYIRSHSRRVSDIMTEVVVTVTGDTPLPEVIRLMEQHRIRRVPVEQGGRLIGIVSRSDLVAALGRRLAAIEPPGATSDAEIEARIHAALDAAPWFAQSNVDLRVDAGIATLEGVIHDERLRTAIRVAVETVPGVISVEDKVVFVEPMTGSIYAP</sequence>